<gene>
    <name evidence="1" type="ORF">Amon02_001297100</name>
</gene>
<proteinExistence type="predicted"/>
<keyword evidence="2" id="KW-1185">Reference proteome</keyword>
<comment type="caution">
    <text evidence="1">The sequence shown here is derived from an EMBL/GenBank/DDBJ whole genome shotgun (WGS) entry which is preliminary data.</text>
</comment>
<name>A0ACB5UCT0_AMBMO</name>
<evidence type="ECO:0000313" key="1">
    <source>
        <dbReference type="EMBL" id="GMF07594.1"/>
    </source>
</evidence>
<dbReference type="Proteomes" id="UP001165064">
    <property type="component" value="Unassembled WGS sequence"/>
</dbReference>
<organism evidence="1 2">
    <name type="scientific">Ambrosiozyma monospora</name>
    <name type="common">Yeast</name>
    <name type="synonym">Endomycopsis monosporus</name>
    <dbReference type="NCBI Taxonomy" id="43982"/>
    <lineage>
        <taxon>Eukaryota</taxon>
        <taxon>Fungi</taxon>
        <taxon>Dikarya</taxon>
        <taxon>Ascomycota</taxon>
        <taxon>Saccharomycotina</taxon>
        <taxon>Pichiomycetes</taxon>
        <taxon>Pichiales</taxon>
        <taxon>Pichiaceae</taxon>
        <taxon>Ambrosiozyma</taxon>
    </lineage>
</organism>
<sequence length="195" mass="20820">MGVIFYLINELGCQYDQSIFSDYELEQLNLQNYRTFGSGSGDSGSGAGGKGKRKRALSISIGEFSNNNEKIRKLSSGPGGSAGGVGGDSGGAGSAGGNAGGRGKKKVEDSVKSQILNDQKFFFIVKNLEICFVSWLNLFNSNSNHSNNGSSGSGDAADMDIDRFIEVFTRVLHDEFYSKLTYLVSGSPESTTSYR</sequence>
<dbReference type="EMBL" id="BSXS01016326">
    <property type="protein sequence ID" value="GMF07594.1"/>
    <property type="molecule type" value="Genomic_DNA"/>
</dbReference>
<protein>
    <submittedName>
        <fullName evidence="1">Unnamed protein product</fullName>
    </submittedName>
</protein>
<reference evidence="1" key="1">
    <citation type="submission" date="2023-04" db="EMBL/GenBank/DDBJ databases">
        <title>Ambrosiozyma monospora NBRC 10751.</title>
        <authorList>
            <person name="Ichikawa N."/>
            <person name="Sato H."/>
            <person name="Tonouchi N."/>
        </authorList>
    </citation>
    <scope>NUCLEOTIDE SEQUENCE</scope>
    <source>
        <strain evidence="1">NBRC 10751</strain>
    </source>
</reference>
<evidence type="ECO:0000313" key="2">
    <source>
        <dbReference type="Proteomes" id="UP001165064"/>
    </source>
</evidence>
<accession>A0ACB5UCT0</accession>